<sequence>MDTFEVTYPEGLTGDKDRRERRREREFYKYYEPICALSPLVTSHVNLFDKSAAAQHIPRSSPDRSLTAFCQLGALRLEARRCLLFFFDCENAYVLAEATRTLSLVDDEVHDDQDALWLGNVVIPRGLSVCEHTVNIPEANHGSNKHDKNAGIVHIINNLKDDTRFCDRPFVTEGPLARFYAGVPIVTPNGYRIGAFCILDDKPRDGISDGDVAFLCQMGQTIMDHIETVRSRAEFSRGARMLTSMESFFSSAPVAAADPGRKFPAADNVPAEVSIRPEYFGRSPAASEHNVPRAASIEPTVSQSIVADAMTPLIDGGIETSAKISPAGDELDIALEQNVKNTFGLAATLIRSATDIDGMVFLELGSRTRKTAAGATRLSRGNESDVDSLQSLTESTSTDGGRTTDTENDVKSASATACPVLGSSLHTERCPGMPHIDMIPPRLLSALLRRYPNGKVWYFDSAGDVSQGESSSSDHLSTKTSSSSSTLDDSKPQQRQRRSRARESRDVQQLFPGVRALGIITLWDHGKNRIRAGGIMWTYSPVRILTAEGDLAFLRAFSDVIMSNVARLTSRMEDQAKSDFISSISHELRSPLHGILGSIDFLQEQEGTDQTIVAQIERCSVTLMDVIEHLLEFAKINNLTHSHTNAGQGSRVRAWLDNSSSTQNRMGSVTKLTEEVADATFYSHCCNQEIRDHGNVAFVLDVASQHLENVKVPVGAWKRLCINIINNALKYTTGGHISVSLKASHRQRRRPIAVLTVTDTGCGMSRDFLEHSLFKAFSQENSLANGTGLGMSLAAKLVRNMHGKIEVQSTKNVGTTIRVSIPFDTKDIPTNSSTNKVECRVRLPRVRDSSDLIKQNDRTLQQTALERACKLIGAQPCEGEVDITLLLEGDVAQVLASEELKKSVSANPVILLCTSFASAAVLRHSALAKALNCHVEFIPQPYGPLRLAEAMKKCLGGTVPAASSPVIAKLQSMSIADLNNGSSHSALDIPAMGVLEPSLANQHSTQQLLAAAAASLLPPTTAEDILTGPSLVEPFVQPKLEAITNGDDTHRPLSLLIVDDNRINVRVLMAFADKYKYPRTTASNGEEAVLAYEAASLLQAAGASTEEQNPLPKPDVVLMDLQMPVCDGWEATRRIRAFERSNGIPKATIIALTGLGSNDAHQEARAAGVDIFLTKPVRPKDLRPLLQSVEQGMRENAER</sequence>
<dbReference type="OrthoDB" id="303614at2759"/>
<dbReference type="SMART" id="SM00387">
    <property type="entry name" value="HATPase_c"/>
    <property type="match status" value="1"/>
</dbReference>
<dbReference type="InterPro" id="IPR029016">
    <property type="entry name" value="GAF-like_dom_sf"/>
</dbReference>
<feature type="region of interest" description="Disordered" evidence="7">
    <location>
        <begin position="468"/>
        <end position="506"/>
    </location>
</feature>
<feature type="region of interest" description="Disordered" evidence="7">
    <location>
        <begin position="372"/>
        <end position="412"/>
    </location>
</feature>
<dbReference type="GO" id="GO:0009927">
    <property type="term" value="F:histidine phosphotransfer kinase activity"/>
    <property type="evidence" value="ECO:0007669"/>
    <property type="project" value="TreeGrafter"/>
</dbReference>
<dbReference type="InterPro" id="IPR036890">
    <property type="entry name" value="HATPase_C_sf"/>
</dbReference>
<dbReference type="PROSITE" id="PS50109">
    <property type="entry name" value="HIS_KIN"/>
    <property type="match status" value="1"/>
</dbReference>
<keyword evidence="5" id="KW-0418">Kinase</keyword>
<feature type="modified residue" description="4-aspartylphosphate" evidence="6">
    <location>
        <position position="1120"/>
    </location>
</feature>
<dbReference type="CDD" id="cd17546">
    <property type="entry name" value="REC_hyHK_CKI1_RcsC-like"/>
    <property type="match status" value="1"/>
</dbReference>
<comment type="catalytic activity">
    <reaction evidence="1">
        <text>ATP + protein L-histidine = ADP + protein N-phospho-L-histidine.</text>
        <dbReference type="EC" id="2.7.13.3"/>
    </reaction>
</comment>
<dbReference type="SMART" id="SM00448">
    <property type="entry name" value="REC"/>
    <property type="match status" value="1"/>
</dbReference>
<dbReference type="Gene3D" id="1.10.287.130">
    <property type="match status" value="1"/>
</dbReference>
<keyword evidence="3 6" id="KW-0597">Phosphoprotein</keyword>
<reference evidence="10 11" key="1">
    <citation type="journal article" date="2016" name="Sci. Rep.">
        <title>Peltaster fructicola genome reveals evolution from an invasive phytopathogen to an ectophytic parasite.</title>
        <authorList>
            <person name="Xu C."/>
            <person name="Chen H."/>
            <person name="Gleason M.L."/>
            <person name="Xu J.R."/>
            <person name="Liu H."/>
            <person name="Zhang R."/>
            <person name="Sun G."/>
        </authorList>
    </citation>
    <scope>NUCLEOTIDE SEQUENCE [LARGE SCALE GENOMIC DNA]</scope>
    <source>
        <strain evidence="10 11">LNHT1506</strain>
    </source>
</reference>
<dbReference type="InterPro" id="IPR005467">
    <property type="entry name" value="His_kinase_dom"/>
</dbReference>
<dbReference type="Proteomes" id="UP000503462">
    <property type="component" value="Chromosome 1"/>
</dbReference>
<name>A0A6H0XJQ5_9PEZI</name>
<dbReference type="EC" id="2.7.13.3" evidence="2"/>
<dbReference type="Gene3D" id="3.40.50.2300">
    <property type="match status" value="1"/>
</dbReference>
<gene>
    <name evidence="10" type="ORF">AMS68_000463</name>
</gene>
<dbReference type="GO" id="GO:0005886">
    <property type="term" value="C:plasma membrane"/>
    <property type="evidence" value="ECO:0007669"/>
    <property type="project" value="TreeGrafter"/>
</dbReference>
<dbReference type="InterPro" id="IPR011006">
    <property type="entry name" value="CheY-like_superfamily"/>
</dbReference>
<evidence type="ECO:0000256" key="3">
    <source>
        <dbReference type="ARBA" id="ARBA00022553"/>
    </source>
</evidence>
<dbReference type="PRINTS" id="PR00344">
    <property type="entry name" value="BCTRLSENSOR"/>
</dbReference>
<dbReference type="Pfam" id="PF00072">
    <property type="entry name" value="Response_reg"/>
    <property type="match status" value="1"/>
</dbReference>
<dbReference type="SMART" id="SM00388">
    <property type="entry name" value="HisKA"/>
    <property type="match status" value="1"/>
</dbReference>
<dbReference type="Pfam" id="PF00512">
    <property type="entry name" value="HisKA"/>
    <property type="match status" value="1"/>
</dbReference>
<dbReference type="InterPro" id="IPR004358">
    <property type="entry name" value="Sig_transdc_His_kin-like_C"/>
</dbReference>
<dbReference type="PANTHER" id="PTHR43047:SF72">
    <property type="entry name" value="OSMOSENSING HISTIDINE PROTEIN KINASE SLN1"/>
    <property type="match status" value="1"/>
</dbReference>
<evidence type="ECO:0000259" key="9">
    <source>
        <dbReference type="PROSITE" id="PS50110"/>
    </source>
</evidence>
<dbReference type="FunFam" id="3.30.450.40:FF:000083">
    <property type="entry name" value="Sensor histidine kinase/response regulator, putative (AFU_orthologue AFUA_4G00660)"/>
    <property type="match status" value="1"/>
</dbReference>
<evidence type="ECO:0000256" key="6">
    <source>
        <dbReference type="PROSITE-ProRule" id="PRU00169"/>
    </source>
</evidence>
<dbReference type="Gene3D" id="3.30.565.10">
    <property type="entry name" value="Histidine kinase-like ATPase, C-terminal domain"/>
    <property type="match status" value="1"/>
</dbReference>
<dbReference type="PROSITE" id="PS50110">
    <property type="entry name" value="RESPONSE_REGULATORY"/>
    <property type="match status" value="1"/>
</dbReference>
<evidence type="ECO:0000256" key="2">
    <source>
        <dbReference type="ARBA" id="ARBA00012438"/>
    </source>
</evidence>
<keyword evidence="4" id="KW-0808">Transferase</keyword>
<dbReference type="InterPro" id="IPR001789">
    <property type="entry name" value="Sig_transdc_resp-reg_receiver"/>
</dbReference>
<dbReference type="SUPFAM" id="SSF47384">
    <property type="entry name" value="Homodimeric domain of signal transducing histidine kinase"/>
    <property type="match status" value="1"/>
</dbReference>
<dbReference type="Pfam" id="PF02518">
    <property type="entry name" value="HATPase_c"/>
    <property type="match status" value="1"/>
</dbReference>
<dbReference type="SUPFAM" id="SSF55874">
    <property type="entry name" value="ATPase domain of HSP90 chaperone/DNA topoisomerase II/histidine kinase"/>
    <property type="match status" value="1"/>
</dbReference>
<evidence type="ECO:0000256" key="1">
    <source>
        <dbReference type="ARBA" id="ARBA00000085"/>
    </source>
</evidence>
<feature type="domain" description="Histidine kinase" evidence="8">
    <location>
        <begin position="583"/>
        <end position="825"/>
    </location>
</feature>
<evidence type="ECO:0000313" key="11">
    <source>
        <dbReference type="Proteomes" id="UP000503462"/>
    </source>
</evidence>
<organism evidence="10 11">
    <name type="scientific">Peltaster fructicola</name>
    <dbReference type="NCBI Taxonomy" id="286661"/>
    <lineage>
        <taxon>Eukaryota</taxon>
        <taxon>Fungi</taxon>
        <taxon>Dikarya</taxon>
        <taxon>Ascomycota</taxon>
        <taxon>Pezizomycotina</taxon>
        <taxon>Dothideomycetes</taxon>
        <taxon>Dothideomycetes incertae sedis</taxon>
        <taxon>Peltaster</taxon>
    </lineage>
</organism>
<dbReference type="InterPro" id="IPR036097">
    <property type="entry name" value="HisK_dim/P_sf"/>
</dbReference>
<evidence type="ECO:0000256" key="7">
    <source>
        <dbReference type="SAM" id="MobiDB-lite"/>
    </source>
</evidence>
<dbReference type="Gene3D" id="3.30.450.40">
    <property type="match status" value="1"/>
</dbReference>
<evidence type="ECO:0000313" key="10">
    <source>
        <dbReference type="EMBL" id="QIW94945.1"/>
    </source>
</evidence>
<dbReference type="CDD" id="cd00082">
    <property type="entry name" value="HisKA"/>
    <property type="match status" value="1"/>
</dbReference>
<evidence type="ECO:0000256" key="5">
    <source>
        <dbReference type="ARBA" id="ARBA00022777"/>
    </source>
</evidence>
<dbReference type="PANTHER" id="PTHR43047">
    <property type="entry name" value="TWO-COMPONENT HISTIDINE PROTEIN KINASE"/>
    <property type="match status" value="1"/>
</dbReference>
<dbReference type="SUPFAM" id="SSF55781">
    <property type="entry name" value="GAF domain-like"/>
    <property type="match status" value="1"/>
</dbReference>
<feature type="compositionally biased region" description="Low complexity" evidence="7">
    <location>
        <begin position="470"/>
        <end position="487"/>
    </location>
</feature>
<evidence type="ECO:0000259" key="8">
    <source>
        <dbReference type="PROSITE" id="PS50109"/>
    </source>
</evidence>
<evidence type="ECO:0000256" key="4">
    <source>
        <dbReference type="ARBA" id="ARBA00022679"/>
    </source>
</evidence>
<accession>A0A6H0XJQ5</accession>
<dbReference type="GO" id="GO:0000155">
    <property type="term" value="F:phosphorelay sensor kinase activity"/>
    <property type="evidence" value="ECO:0007669"/>
    <property type="project" value="InterPro"/>
</dbReference>
<dbReference type="SUPFAM" id="SSF52172">
    <property type="entry name" value="CheY-like"/>
    <property type="match status" value="1"/>
</dbReference>
<protein>
    <recommendedName>
        <fullName evidence="2">histidine kinase</fullName>
        <ecNumber evidence="2">2.7.13.3</ecNumber>
    </recommendedName>
</protein>
<dbReference type="InterPro" id="IPR003661">
    <property type="entry name" value="HisK_dim/P_dom"/>
</dbReference>
<proteinExistence type="predicted"/>
<dbReference type="AlphaFoldDB" id="A0A6H0XJQ5"/>
<dbReference type="InterPro" id="IPR003594">
    <property type="entry name" value="HATPase_dom"/>
</dbReference>
<keyword evidence="11" id="KW-1185">Reference proteome</keyword>
<dbReference type="EMBL" id="CP051139">
    <property type="protein sequence ID" value="QIW94945.1"/>
    <property type="molecule type" value="Genomic_DNA"/>
</dbReference>
<feature type="domain" description="Response regulatory" evidence="9">
    <location>
        <begin position="1054"/>
        <end position="1190"/>
    </location>
</feature>